<reference evidence="12" key="1">
    <citation type="submission" date="2015-07" db="EMBL/GenBank/DDBJ databases">
        <authorList>
            <person name="Rodrigo-Torres Lidia"/>
            <person name="Arahal R.David."/>
        </authorList>
    </citation>
    <scope>NUCLEOTIDE SEQUENCE [LARGE SCALE GENOMIC DNA]</scope>
    <source>
        <strain evidence="12">CECT 5096</strain>
    </source>
</reference>
<evidence type="ECO:0000256" key="3">
    <source>
        <dbReference type="ARBA" id="ARBA00022692"/>
    </source>
</evidence>
<keyword evidence="5 9" id="KW-0472">Membrane</keyword>
<accession>A0A0M7AVH6</accession>
<comment type="subcellular location">
    <subcellularLocation>
        <location evidence="1">Cell membrane</location>
        <topology evidence="1">Single-pass type II membrane protein</topology>
    </subcellularLocation>
</comment>
<keyword evidence="2" id="KW-1003">Cell membrane</keyword>
<dbReference type="AlphaFoldDB" id="A0A0M7AVH6"/>
<dbReference type="InterPro" id="IPR018704">
    <property type="entry name" value="SecYEG/CpoB_TPR"/>
</dbReference>
<dbReference type="Pfam" id="PF09976">
    <property type="entry name" value="TPR_21"/>
    <property type="match status" value="1"/>
</dbReference>
<evidence type="ECO:0000256" key="6">
    <source>
        <dbReference type="ARBA" id="ARBA00023186"/>
    </source>
</evidence>
<keyword evidence="6" id="KW-0143">Chaperone</keyword>
<keyword evidence="4 9" id="KW-1133">Transmembrane helix</keyword>
<dbReference type="GO" id="GO:0005886">
    <property type="term" value="C:plasma membrane"/>
    <property type="evidence" value="ECO:0007669"/>
    <property type="project" value="UniProtKB-SubCell"/>
</dbReference>
<dbReference type="STRING" id="311410.LA5095_04324"/>
<evidence type="ECO:0000256" key="5">
    <source>
        <dbReference type="ARBA" id="ARBA00023136"/>
    </source>
</evidence>
<evidence type="ECO:0000256" key="8">
    <source>
        <dbReference type="ARBA" id="ARBA00024235"/>
    </source>
</evidence>
<dbReference type="PANTHER" id="PTHR38035">
    <property type="entry name" value="UPF0070 PROTEIN YFGM"/>
    <property type="match status" value="1"/>
</dbReference>
<evidence type="ECO:0000256" key="2">
    <source>
        <dbReference type="ARBA" id="ARBA00022475"/>
    </source>
</evidence>
<sequence>MSDIFREVDEDIRQEKYRRLWSRFGLWIIGVAVLIVVGTGGYRGWLYWQETQSQDAGDKFYDAVQLSEEQKYQEAAELYGELEGSIGGYPALAKLRIATDLAKSGKSQEALAAFDALSRESGQMEAIRSVAALRAGYIAVDLESYSAVADRVEKLTGDTAPFRAAARELLAVSAWKNGDLETARSWISAVENDPESPVDVSRRVSLLNDVIRAANGGDEAAGEGSN</sequence>
<dbReference type="InterPro" id="IPR026039">
    <property type="entry name" value="YfgM"/>
</dbReference>
<evidence type="ECO:0000259" key="10">
    <source>
        <dbReference type="Pfam" id="PF09976"/>
    </source>
</evidence>
<dbReference type="Proteomes" id="UP000049983">
    <property type="component" value="Unassembled WGS sequence"/>
</dbReference>
<evidence type="ECO:0000256" key="7">
    <source>
        <dbReference type="ARBA" id="ARBA00024197"/>
    </source>
</evidence>
<evidence type="ECO:0000256" key="9">
    <source>
        <dbReference type="SAM" id="Phobius"/>
    </source>
</evidence>
<comment type="similarity">
    <text evidence="7">Belongs to the YfgM family.</text>
</comment>
<evidence type="ECO:0000313" key="11">
    <source>
        <dbReference type="EMBL" id="CTQ75438.1"/>
    </source>
</evidence>
<dbReference type="InterPro" id="IPR011990">
    <property type="entry name" value="TPR-like_helical_dom_sf"/>
</dbReference>
<name>A0A0M7AVH6_9HYPH</name>
<evidence type="ECO:0000256" key="4">
    <source>
        <dbReference type="ARBA" id="ARBA00022989"/>
    </source>
</evidence>
<organism evidence="11 12">
    <name type="scientific">Roseibium album</name>
    <dbReference type="NCBI Taxonomy" id="311410"/>
    <lineage>
        <taxon>Bacteria</taxon>
        <taxon>Pseudomonadati</taxon>
        <taxon>Pseudomonadota</taxon>
        <taxon>Alphaproteobacteria</taxon>
        <taxon>Hyphomicrobiales</taxon>
        <taxon>Stappiaceae</taxon>
        <taxon>Roseibium</taxon>
    </lineage>
</organism>
<proteinExistence type="inferred from homology"/>
<evidence type="ECO:0000313" key="12">
    <source>
        <dbReference type="Proteomes" id="UP000049983"/>
    </source>
</evidence>
<gene>
    <name evidence="11" type="ORF">LA5096_04379</name>
</gene>
<keyword evidence="3 9" id="KW-0812">Transmembrane</keyword>
<feature type="domain" description="Ancillary SecYEG translocon subunit/Cell division coordinator CpoB TPR" evidence="10">
    <location>
        <begin position="19"/>
        <end position="184"/>
    </location>
</feature>
<evidence type="ECO:0000256" key="1">
    <source>
        <dbReference type="ARBA" id="ARBA00004401"/>
    </source>
</evidence>
<dbReference type="RefSeq" id="WP_055118633.1">
    <property type="nucleotide sequence ID" value="NZ_CXWA01000008.1"/>
</dbReference>
<dbReference type="GO" id="GO:0044877">
    <property type="term" value="F:protein-containing complex binding"/>
    <property type="evidence" value="ECO:0007669"/>
    <property type="project" value="InterPro"/>
</dbReference>
<dbReference type="SUPFAM" id="SSF48452">
    <property type="entry name" value="TPR-like"/>
    <property type="match status" value="1"/>
</dbReference>
<dbReference type="PANTHER" id="PTHR38035:SF1">
    <property type="entry name" value="ANCILLARY SECYEG TRANSLOCON SUBUNIT"/>
    <property type="match status" value="1"/>
</dbReference>
<dbReference type="EMBL" id="CXWC01000012">
    <property type="protein sequence ID" value="CTQ75438.1"/>
    <property type="molecule type" value="Genomic_DNA"/>
</dbReference>
<protein>
    <recommendedName>
        <fullName evidence="8">Ancillary SecYEG translocon subunit</fullName>
    </recommendedName>
</protein>
<keyword evidence="12" id="KW-1185">Reference proteome</keyword>
<feature type="transmembrane region" description="Helical" evidence="9">
    <location>
        <begin position="24"/>
        <end position="48"/>
    </location>
</feature>
<dbReference type="GeneID" id="97671675"/>
<dbReference type="OrthoDB" id="7173339at2"/>